<evidence type="ECO:0000256" key="1">
    <source>
        <dbReference type="SAM" id="Phobius"/>
    </source>
</evidence>
<accession>C7XUK8</accession>
<feature type="domain" description="Cell wall elongation regulator TseB-like" evidence="2">
    <location>
        <begin position="51"/>
        <end position="95"/>
    </location>
</feature>
<keyword evidence="1" id="KW-0812">Transmembrane</keyword>
<keyword evidence="1" id="KW-0472">Membrane</keyword>
<dbReference type="AlphaFoldDB" id="C7XUK8"/>
<evidence type="ECO:0000259" key="2">
    <source>
        <dbReference type="Pfam" id="PF17881"/>
    </source>
</evidence>
<organism evidence="3 4">
    <name type="scientific">Limosilactobacillus coleohominis 101-4-CHN</name>
    <dbReference type="NCBI Taxonomy" id="575594"/>
    <lineage>
        <taxon>Bacteria</taxon>
        <taxon>Bacillati</taxon>
        <taxon>Bacillota</taxon>
        <taxon>Bacilli</taxon>
        <taxon>Lactobacillales</taxon>
        <taxon>Lactobacillaceae</taxon>
        <taxon>Limosilactobacillus</taxon>
    </lineage>
</organism>
<dbReference type="Pfam" id="PF17881">
    <property type="entry name" value="TseB"/>
    <property type="match status" value="1"/>
</dbReference>
<dbReference type="EMBL" id="GG698802">
    <property type="protein sequence ID" value="EEU30969.1"/>
    <property type="molecule type" value="Genomic_DNA"/>
</dbReference>
<dbReference type="Gene3D" id="3.10.450.40">
    <property type="match status" value="2"/>
</dbReference>
<dbReference type="InterPro" id="IPR041401">
    <property type="entry name" value="TseB-like_dom"/>
</dbReference>
<dbReference type="SUPFAM" id="SSF54403">
    <property type="entry name" value="Cystatin/monellin"/>
    <property type="match status" value="2"/>
</dbReference>
<dbReference type="HOGENOM" id="CLU_114070_1_1_9"/>
<proteinExistence type="predicted"/>
<dbReference type="InterPro" id="IPR046350">
    <property type="entry name" value="Cystatin_sf"/>
</dbReference>
<name>C7XUK8_9LACO</name>
<evidence type="ECO:0000313" key="3">
    <source>
        <dbReference type="EMBL" id="EEU30969.1"/>
    </source>
</evidence>
<evidence type="ECO:0000313" key="4">
    <source>
        <dbReference type="Proteomes" id="UP000003987"/>
    </source>
</evidence>
<dbReference type="Proteomes" id="UP000003987">
    <property type="component" value="Unassembled WGS sequence"/>
</dbReference>
<protein>
    <recommendedName>
        <fullName evidence="2">Cell wall elongation regulator TseB-like domain-containing protein</fullName>
    </recommendedName>
</protein>
<dbReference type="OrthoDB" id="2242521at2"/>
<dbReference type="eggNOG" id="COG5353">
    <property type="taxonomic scope" value="Bacteria"/>
</dbReference>
<dbReference type="RefSeq" id="WP_006916144.1">
    <property type="nucleotide sequence ID" value="NZ_GG698802.1"/>
</dbReference>
<keyword evidence="1" id="KW-1133">Transmembrane helix</keyword>
<reference evidence="3 4" key="1">
    <citation type="submission" date="2009-06" db="EMBL/GenBank/DDBJ databases">
        <title>The Genome Sequence of Lactobacillus coleohominis strain 101-4-CHN.</title>
        <authorList>
            <consortium name="The Broad Institute Genome Sequencing Platform"/>
            <person name="Ward D."/>
            <person name="Young S.K."/>
            <person name="Zeng Q."/>
            <person name="Koehrsen M."/>
            <person name="Alvarado L."/>
            <person name="Berlin A."/>
            <person name="Borenstein D."/>
            <person name="Chen Z."/>
            <person name="Engels R."/>
            <person name="Freedman E."/>
            <person name="Gellesch M."/>
            <person name="Goldberg J."/>
            <person name="Griggs A."/>
            <person name="Gujja S."/>
            <person name="Heiman D."/>
            <person name="Hepburn T."/>
            <person name="Howarth C."/>
            <person name="Jen D."/>
            <person name="Larson L."/>
            <person name="Lewis B."/>
            <person name="Mehta T."/>
            <person name="Park D."/>
            <person name="Pearson M."/>
            <person name="Roberts A."/>
            <person name="Saif S."/>
            <person name="Shea T."/>
            <person name="Shenoy N."/>
            <person name="Sisk P."/>
            <person name="Stolte C."/>
            <person name="Sykes S."/>
            <person name="Walk T."/>
            <person name="White J."/>
            <person name="Yandava C."/>
            <person name="Liu Y."/>
            <person name="Xu Q."/>
            <person name="Lander E."/>
            <person name="Nusbaum C."/>
            <person name="Galagan J."/>
            <person name="Birren B."/>
        </authorList>
    </citation>
    <scope>NUCLEOTIDE SEQUENCE [LARGE SCALE GENOMIC DNA]</scope>
    <source>
        <strain evidence="3 4">101-4-CHN</strain>
    </source>
</reference>
<feature type="transmembrane region" description="Helical" evidence="1">
    <location>
        <begin position="20"/>
        <end position="41"/>
    </location>
</feature>
<dbReference type="STRING" id="575594.HMPREF0501_00374"/>
<keyword evidence="4" id="KW-1185">Reference proteome</keyword>
<sequence>MQSRRDVQKKQNRINGMRLFRRIVLTILGIILVCWISFAIANHPRSQARHEAYALARKYAKVDQPTGFYVYNREKTYYTVAGQNQHRRQVLVIIPAKGGHITVVNQAKGLNSQQAIAKVKANERPRRILRTAPGYFNNKVVWEVTYVNSKGALCYDLINFHNGKFVQKINNL</sequence>
<gene>
    <name evidence="3" type="ORF">HMPREF0501_00374</name>
</gene>